<keyword evidence="8" id="KW-0472">Membrane</keyword>
<dbReference type="InterPro" id="IPR050121">
    <property type="entry name" value="Cytochrome_P450_monoxygenase"/>
</dbReference>
<dbReference type="STRING" id="1126212.K2RXX3"/>
<dbReference type="CDD" id="cd11058">
    <property type="entry name" value="CYP60B-like"/>
    <property type="match status" value="1"/>
</dbReference>
<keyword evidence="5 6" id="KW-0408">Iron</keyword>
<dbReference type="EMBL" id="AHHD01000163">
    <property type="protein sequence ID" value="EKG19588.1"/>
    <property type="molecule type" value="Genomic_DNA"/>
</dbReference>
<dbReference type="Gene3D" id="1.10.630.10">
    <property type="entry name" value="Cytochrome P450"/>
    <property type="match status" value="1"/>
</dbReference>
<feature type="binding site" description="axial binding residue" evidence="6">
    <location>
        <position position="428"/>
    </location>
    <ligand>
        <name>heme</name>
        <dbReference type="ChEBI" id="CHEBI:30413"/>
    </ligand>
    <ligandPart>
        <name>Fe</name>
        <dbReference type="ChEBI" id="CHEBI:18248"/>
    </ligandPart>
</feature>
<dbReference type="HOGENOM" id="CLU_001570_14_11_1"/>
<evidence type="ECO:0000256" key="4">
    <source>
        <dbReference type="ARBA" id="ARBA00022723"/>
    </source>
</evidence>
<keyword evidence="8" id="KW-0812">Transmembrane</keyword>
<dbReference type="PANTHER" id="PTHR24305:SF210">
    <property type="entry name" value="CYTOCHROME P450 MONOOXYGENASE ASQL-RELATED"/>
    <property type="match status" value="1"/>
</dbReference>
<dbReference type="PROSITE" id="PS00086">
    <property type="entry name" value="CYTOCHROME_P450"/>
    <property type="match status" value="1"/>
</dbReference>
<dbReference type="Proteomes" id="UP000007129">
    <property type="component" value="Unassembled WGS sequence"/>
</dbReference>
<keyword evidence="3 6" id="KW-0349">Heme</keyword>
<dbReference type="PRINTS" id="PR00463">
    <property type="entry name" value="EP450I"/>
</dbReference>
<evidence type="ECO:0000256" key="5">
    <source>
        <dbReference type="ARBA" id="ARBA00023004"/>
    </source>
</evidence>
<evidence type="ECO:0000256" key="2">
    <source>
        <dbReference type="ARBA" id="ARBA00010617"/>
    </source>
</evidence>
<evidence type="ECO:0000256" key="8">
    <source>
        <dbReference type="SAM" id="Phobius"/>
    </source>
</evidence>
<gene>
    <name evidence="9" type="ORF">MPH_03452</name>
</gene>
<evidence type="ECO:0000256" key="1">
    <source>
        <dbReference type="ARBA" id="ARBA00001971"/>
    </source>
</evidence>
<comment type="similarity">
    <text evidence="2 7">Belongs to the cytochrome P450 family.</text>
</comment>
<evidence type="ECO:0000313" key="9">
    <source>
        <dbReference type="EMBL" id="EKG19588.1"/>
    </source>
</evidence>
<keyword evidence="7" id="KW-0560">Oxidoreductase</keyword>
<dbReference type="GO" id="GO:0004497">
    <property type="term" value="F:monooxygenase activity"/>
    <property type="evidence" value="ECO:0007669"/>
    <property type="project" value="UniProtKB-KW"/>
</dbReference>
<comment type="cofactor">
    <cofactor evidence="1 6">
        <name>heme</name>
        <dbReference type="ChEBI" id="CHEBI:30413"/>
    </cofactor>
</comment>
<reference evidence="9 10" key="1">
    <citation type="journal article" date="2012" name="BMC Genomics">
        <title>Tools to kill: Genome of one of the most destructive plant pathogenic fungi Macrophomina phaseolina.</title>
        <authorList>
            <person name="Islam M.S."/>
            <person name="Haque M.S."/>
            <person name="Islam M.M."/>
            <person name="Emdad E.M."/>
            <person name="Halim A."/>
            <person name="Hossen Q.M.M."/>
            <person name="Hossain M.Z."/>
            <person name="Ahmed B."/>
            <person name="Rahim S."/>
            <person name="Rahman M.S."/>
            <person name="Alam M.M."/>
            <person name="Hou S."/>
            <person name="Wan X."/>
            <person name="Saito J.A."/>
            <person name="Alam M."/>
        </authorList>
    </citation>
    <scope>NUCLEOTIDE SEQUENCE [LARGE SCALE GENOMIC DNA]</scope>
    <source>
        <strain evidence="9 10">MS6</strain>
    </source>
</reference>
<dbReference type="eggNOG" id="KOG0158">
    <property type="taxonomic scope" value="Eukaryota"/>
</dbReference>
<proteinExistence type="inferred from homology"/>
<organism evidence="9 10">
    <name type="scientific">Macrophomina phaseolina (strain MS6)</name>
    <name type="common">Charcoal rot fungus</name>
    <dbReference type="NCBI Taxonomy" id="1126212"/>
    <lineage>
        <taxon>Eukaryota</taxon>
        <taxon>Fungi</taxon>
        <taxon>Dikarya</taxon>
        <taxon>Ascomycota</taxon>
        <taxon>Pezizomycotina</taxon>
        <taxon>Dothideomycetes</taxon>
        <taxon>Dothideomycetes incertae sedis</taxon>
        <taxon>Botryosphaeriales</taxon>
        <taxon>Botryosphaeriaceae</taxon>
        <taxon>Macrophomina</taxon>
    </lineage>
</organism>
<dbReference type="InterPro" id="IPR036396">
    <property type="entry name" value="Cyt_P450_sf"/>
</dbReference>
<evidence type="ECO:0000313" key="10">
    <source>
        <dbReference type="Proteomes" id="UP000007129"/>
    </source>
</evidence>
<dbReference type="GO" id="GO:0020037">
    <property type="term" value="F:heme binding"/>
    <property type="evidence" value="ECO:0007669"/>
    <property type="project" value="InterPro"/>
</dbReference>
<evidence type="ECO:0000256" key="6">
    <source>
        <dbReference type="PIRSR" id="PIRSR602401-1"/>
    </source>
</evidence>
<dbReference type="GO" id="GO:0005506">
    <property type="term" value="F:iron ion binding"/>
    <property type="evidence" value="ECO:0007669"/>
    <property type="project" value="InterPro"/>
</dbReference>
<keyword evidence="4 6" id="KW-0479">Metal-binding</keyword>
<dbReference type="SUPFAM" id="SSF48264">
    <property type="entry name" value="Cytochrome P450"/>
    <property type="match status" value="1"/>
</dbReference>
<dbReference type="Pfam" id="PF00067">
    <property type="entry name" value="p450"/>
    <property type="match status" value="1"/>
</dbReference>
<sequence>MASSVELALATIFAVIVYVACTAVHHIYFHPLKNYPGPMLHKVTRLPYIFFLLRGTVHRHLQRLHERYGNVVRVQPNEVSFLQPAAWRDIYGNKSWEREPLFFGPEVVGKGGLIRGAGKENHARVRKFFSPAFSDRAVRDQEPIFQKHADRLVAIIRHMVERGEAVPLSLLYLFSAVDIMADMTLGEPLGHLANYEKNLAQASKFHITGKATQRIRGWYPLLDKALNALFPDTARKRMRQQFFLSRFDKRVAQGETDRLDMWTLLLKSKAPLIDYDKMVSTTASFLAAGTETNAVALSGLSYLLLANPRARAKLVHELRSAFASAGEITLSNVSKLKYLGACVSEAMRVYPPFPPGTPRIVPSPGTIICGNHIPAGTVVSVATYSTHLSAKHFKLPTEFIPERWLGDARFKGDSRDTVKPFSTGPRDCIGKSVALYQIRLVIAKLLYSFDMDALAPESAGWMDDQRAFGFWATDTLYVHLKPRCD</sequence>
<accession>K2RXX3</accession>
<protein>
    <submittedName>
        <fullName evidence="9">Cytochrome P450</fullName>
    </submittedName>
</protein>
<dbReference type="PRINTS" id="PR00385">
    <property type="entry name" value="P450"/>
</dbReference>
<keyword evidence="7" id="KW-0503">Monooxygenase</keyword>
<dbReference type="InterPro" id="IPR001128">
    <property type="entry name" value="Cyt_P450"/>
</dbReference>
<evidence type="ECO:0000256" key="7">
    <source>
        <dbReference type="RuleBase" id="RU000461"/>
    </source>
</evidence>
<dbReference type="PANTHER" id="PTHR24305">
    <property type="entry name" value="CYTOCHROME P450"/>
    <property type="match status" value="1"/>
</dbReference>
<evidence type="ECO:0000256" key="3">
    <source>
        <dbReference type="ARBA" id="ARBA00022617"/>
    </source>
</evidence>
<name>K2RXX3_MACPH</name>
<comment type="caution">
    <text evidence="9">The sequence shown here is derived from an EMBL/GenBank/DDBJ whole genome shotgun (WGS) entry which is preliminary data.</text>
</comment>
<dbReference type="AlphaFoldDB" id="K2RXX3"/>
<dbReference type="InParanoid" id="K2RXX3"/>
<keyword evidence="8" id="KW-1133">Transmembrane helix</keyword>
<dbReference type="VEuPathDB" id="FungiDB:MPH_03452"/>
<dbReference type="OrthoDB" id="1470350at2759"/>
<dbReference type="GO" id="GO:0016705">
    <property type="term" value="F:oxidoreductase activity, acting on paired donors, with incorporation or reduction of molecular oxygen"/>
    <property type="evidence" value="ECO:0007669"/>
    <property type="project" value="InterPro"/>
</dbReference>
<dbReference type="InterPro" id="IPR002401">
    <property type="entry name" value="Cyt_P450_E_grp-I"/>
</dbReference>
<dbReference type="InterPro" id="IPR017972">
    <property type="entry name" value="Cyt_P450_CS"/>
</dbReference>
<feature type="transmembrane region" description="Helical" evidence="8">
    <location>
        <begin position="7"/>
        <end position="29"/>
    </location>
</feature>